<organism evidence="1 2">
    <name type="scientific">Nitrosotalea devaniterrae</name>
    <dbReference type="NCBI Taxonomy" id="1078905"/>
    <lineage>
        <taxon>Archaea</taxon>
        <taxon>Nitrososphaerota</taxon>
        <taxon>Nitrososphaeria</taxon>
        <taxon>Nitrosotaleales</taxon>
        <taxon>Nitrosotaleaceae</taxon>
        <taxon>Nitrosotalea</taxon>
    </lineage>
</organism>
<reference evidence="2" key="1">
    <citation type="submission" date="2015-10" db="EMBL/GenBank/DDBJ databases">
        <authorList>
            <person name="Lehtovirta-Morley L.E."/>
            <person name="Vieille C."/>
        </authorList>
    </citation>
    <scope>NUCLEOTIDE SEQUENCE [LARGE SCALE GENOMIC DNA]</scope>
</reference>
<sequence length="334" mass="38225">MISIIVILTGVDLYLIIQNSTYSQPVLIGTNDLGHIYFTAHVEIYDYSHRNYIAEHDQFGYSVRYQSHSSTLQINQNLFVINGKTNEQYPIAGIYELKNDGSTITISTPLIIDMVGSNTVDLQFQVINKTTNKIVTTNDIPVNIETISLADGLQQDALNIQRQNIFFTAMIGVVTAIGVYLSYDNSRKIEETQRKQIDILKNQHDSQRQQFFSQAMLTCFNILSNSDIRSCKEIIGQERRDRMEHKKSLIFNEDGIKNCADKIEEAYNEVSALYLLDLLNKENFRTVYGGGLVIWWKVMKDDIKEKQKKSPKIGKHFEDVADELMKAGINDEPY</sequence>
<evidence type="ECO:0000313" key="1">
    <source>
        <dbReference type="EMBL" id="CUR52815.1"/>
    </source>
</evidence>
<dbReference type="KEGG" id="ndv:NDEV_2053"/>
<dbReference type="AlphaFoldDB" id="A0A128A628"/>
<accession>A0A128A628</accession>
<evidence type="ECO:0000313" key="2">
    <source>
        <dbReference type="Proteomes" id="UP000196239"/>
    </source>
</evidence>
<gene>
    <name evidence="1" type="ORF">NDEV_2053</name>
</gene>
<name>A0A128A628_9ARCH</name>
<proteinExistence type="predicted"/>
<keyword evidence="2" id="KW-1185">Reference proteome</keyword>
<dbReference type="EMBL" id="LN890280">
    <property type="protein sequence ID" value="CUR52815.1"/>
    <property type="molecule type" value="Genomic_DNA"/>
</dbReference>
<dbReference type="Proteomes" id="UP000196239">
    <property type="component" value="Chromosome 1"/>
</dbReference>
<protein>
    <submittedName>
        <fullName evidence="1">Uncharacterized protein</fullName>
    </submittedName>
</protein>